<dbReference type="InterPro" id="IPR024964">
    <property type="entry name" value="CTLH/CRA"/>
</dbReference>
<evidence type="ECO:0000256" key="1">
    <source>
        <dbReference type="SAM" id="MobiDB-lite"/>
    </source>
</evidence>
<feature type="domain" description="B30.2/SPRY" evidence="2">
    <location>
        <begin position="110"/>
        <end position="295"/>
    </location>
</feature>
<dbReference type="InterPro" id="IPR013320">
    <property type="entry name" value="ConA-like_dom_sf"/>
</dbReference>
<dbReference type="InterPro" id="IPR006595">
    <property type="entry name" value="CTLH_C"/>
</dbReference>
<dbReference type="PROSITE" id="PS50188">
    <property type="entry name" value="B302_SPRY"/>
    <property type="match status" value="1"/>
</dbReference>
<accession>A0A9W8JX62</accession>
<feature type="compositionally biased region" description="Low complexity" evidence="1">
    <location>
        <begin position="1"/>
        <end position="12"/>
    </location>
</feature>
<dbReference type="InterPro" id="IPR006594">
    <property type="entry name" value="LisH"/>
</dbReference>
<sequence length="666" mass="73036">MATEATPAEAECPPQPSTSPSQLRRTSMASVRGPQKPIVPQHVVRTTPAAFPRPAYLDHSALRHLLQIEGPAPPILSRRADPSASMTSARNQAYANALSFSSDNDDTRSASSSPIPTPLPRVDQILKLPTRWSEQDRNPGLSVSPDGRELIFNGPSCSAEKEAASARTVYPIPRACGIFYYEVEILGKDQKAHISIGFASKSGNFVRLPGWDANSWGYYGDDGCALSPERSGFQYGQPFGRCGIDFSTYKAFYTKNGILIGPVFDNVGKNGDLFPSVGIQHTGESIRANFGQDPFKYDIDDHVRQQRDVTWNKILSTSLNRSVLHGRYRRTGVGSIASITNDTGVQQSLTEEESKQVLNQLVMTYLVHHGYAKTAHAFGRQCEGRDKGPLKEASNTSGHDPDVEMKASSCTSESVEVDIQSRTNVVNSVLAGDLDSAIGTLQKSYPTVLEADDHMLLFKLRCRKFIELFLETTEMKKKMKEMKEREAAKSKAPEVPSQDAWMDEEMSMDIDEEPSVPVPHRRPSIAPSPMDHTKELDGEELESPDTISAQYESALNAALAYGQTLTNDHQSDNRPEVQQLFKQTFGIVAFEDPLNPSCPVVDVASHDSRVALAHDVNQAILKSQGRPAQPALETLYRHTATAITQLGLSGVGAAAFADMSREFLQP</sequence>
<dbReference type="SMART" id="SM00667">
    <property type="entry name" value="LisH"/>
    <property type="match status" value="1"/>
</dbReference>
<name>A0A9W8JX62_9AGAR</name>
<evidence type="ECO:0000313" key="4">
    <source>
        <dbReference type="EMBL" id="KAJ3506166.1"/>
    </source>
</evidence>
<evidence type="ECO:0000259" key="2">
    <source>
        <dbReference type="PROSITE" id="PS50188"/>
    </source>
</evidence>
<dbReference type="InterPro" id="IPR050618">
    <property type="entry name" value="Ubq-SigPath_Reg"/>
</dbReference>
<dbReference type="InterPro" id="IPR001870">
    <property type="entry name" value="B30.2/SPRY"/>
</dbReference>
<dbReference type="Pfam" id="PF08513">
    <property type="entry name" value="LisH"/>
    <property type="match status" value="1"/>
</dbReference>
<feature type="compositionally biased region" description="Polar residues" evidence="1">
    <location>
        <begin position="18"/>
        <end position="29"/>
    </location>
</feature>
<dbReference type="SMART" id="SM00668">
    <property type="entry name" value="CTLH"/>
    <property type="match status" value="1"/>
</dbReference>
<feature type="region of interest" description="Disordered" evidence="1">
    <location>
        <begin position="382"/>
        <end position="405"/>
    </location>
</feature>
<feature type="region of interest" description="Disordered" evidence="1">
    <location>
        <begin position="100"/>
        <end position="121"/>
    </location>
</feature>
<dbReference type="AlphaFoldDB" id="A0A9W8JX62"/>
<evidence type="ECO:0000259" key="3">
    <source>
        <dbReference type="PROSITE" id="PS50897"/>
    </source>
</evidence>
<dbReference type="SMART" id="SM00757">
    <property type="entry name" value="CRA"/>
    <property type="match status" value="1"/>
</dbReference>
<evidence type="ECO:0008006" key="6">
    <source>
        <dbReference type="Google" id="ProtNLM"/>
    </source>
</evidence>
<dbReference type="InterPro" id="IPR043136">
    <property type="entry name" value="B30.2/SPRY_sf"/>
</dbReference>
<dbReference type="Gene3D" id="2.60.120.920">
    <property type="match status" value="1"/>
</dbReference>
<organism evidence="4 5">
    <name type="scientific">Agrocybe chaxingu</name>
    <dbReference type="NCBI Taxonomy" id="84603"/>
    <lineage>
        <taxon>Eukaryota</taxon>
        <taxon>Fungi</taxon>
        <taxon>Dikarya</taxon>
        <taxon>Basidiomycota</taxon>
        <taxon>Agaricomycotina</taxon>
        <taxon>Agaricomycetes</taxon>
        <taxon>Agaricomycetidae</taxon>
        <taxon>Agaricales</taxon>
        <taxon>Agaricineae</taxon>
        <taxon>Strophariaceae</taxon>
        <taxon>Agrocybe</taxon>
    </lineage>
</organism>
<reference evidence="4" key="1">
    <citation type="submission" date="2022-07" db="EMBL/GenBank/DDBJ databases">
        <title>Genome Sequence of Agrocybe chaxingu.</title>
        <authorList>
            <person name="Buettner E."/>
        </authorList>
    </citation>
    <scope>NUCLEOTIDE SEQUENCE</scope>
    <source>
        <strain evidence="4">MP-N11</strain>
    </source>
</reference>
<dbReference type="SMART" id="SM00449">
    <property type="entry name" value="SPRY"/>
    <property type="match status" value="1"/>
</dbReference>
<dbReference type="EMBL" id="JANKHO010000797">
    <property type="protein sequence ID" value="KAJ3506166.1"/>
    <property type="molecule type" value="Genomic_DNA"/>
</dbReference>
<dbReference type="PANTHER" id="PTHR12864">
    <property type="entry name" value="RAN BINDING PROTEIN 9-RELATED"/>
    <property type="match status" value="1"/>
</dbReference>
<gene>
    <name evidence="4" type="ORF">NLJ89_g7019</name>
</gene>
<dbReference type="OrthoDB" id="25503at2759"/>
<feature type="region of interest" description="Disordered" evidence="1">
    <location>
        <begin position="512"/>
        <end position="536"/>
    </location>
</feature>
<dbReference type="Proteomes" id="UP001148786">
    <property type="component" value="Unassembled WGS sequence"/>
</dbReference>
<comment type="caution">
    <text evidence="4">The sequence shown here is derived from an EMBL/GenBank/DDBJ whole genome shotgun (WGS) entry which is preliminary data.</text>
</comment>
<evidence type="ECO:0000313" key="5">
    <source>
        <dbReference type="Proteomes" id="UP001148786"/>
    </source>
</evidence>
<dbReference type="InterPro" id="IPR013144">
    <property type="entry name" value="CRA_dom"/>
</dbReference>
<protein>
    <recommendedName>
        <fullName evidence="6">SPRY-domain-containing protein</fullName>
    </recommendedName>
</protein>
<dbReference type="Pfam" id="PF10607">
    <property type="entry name" value="CTLH"/>
    <property type="match status" value="1"/>
</dbReference>
<dbReference type="PROSITE" id="PS50897">
    <property type="entry name" value="CTLH"/>
    <property type="match status" value="1"/>
</dbReference>
<dbReference type="SUPFAM" id="SSF49899">
    <property type="entry name" value="Concanavalin A-like lectins/glucanases"/>
    <property type="match status" value="1"/>
</dbReference>
<feature type="region of interest" description="Disordered" evidence="1">
    <location>
        <begin position="1"/>
        <end position="45"/>
    </location>
</feature>
<dbReference type="InterPro" id="IPR003877">
    <property type="entry name" value="SPRY_dom"/>
</dbReference>
<keyword evidence="5" id="KW-1185">Reference proteome</keyword>
<dbReference type="Pfam" id="PF00622">
    <property type="entry name" value="SPRY"/>
    <property type="match status" value="1"/>
</dbReference>
<dbReference type="PROSITE" id="PS50896">
    <property type="entry name" value="LISH"/>
    <property type="match status" value="1"/>
</dbReference>
<feature type="domain" description="CTLH" evidence="3">
    <location>
        <begin position="418"/>
        <end position="476"/>
    </location>
</feature>
<proteinExistence type="predicted"/>